<gene>
    <name evidence="2" type="ORF">K5I21_06295</name>
</gene>
<organism evidence="2 3">
    <name type="scientific">Clostridium symbiosum</name>
    <name type="common">Bacteroides symbiosus</name>
    <dbReference type="NCBI Taxonomy" id="1512"/>
    <lineage>
        <taxon>Bacteria</taxon>
        <taxon>Bacillati</taxon>
        <taxon>Bacillota</taxon>
        <taxon>Clostridia</taxon>
        <taxon>Lachnospirales</taxon>
        <taxon>Lachnospiraceae</taxon>
        <taxon>Otoolea</taxon>
    </lineage>
</organism>
<sequence length="145" mass="15601">MSSKTKIVVLRMKEIIYTAIFIGLGILLITLFLIMFHPKKDAAQTASDSVQYIPGVYTASLVLGSQNVNVEVAVDADHINSISFSPLSDSVATMYPLMAPSITQLSDQICQTQSLENLSYPEGSQYTSRALVGAIRTALGKATAN</sequence>
<evidence type="ECO:0000313" key="3">
    <source>
        <dbReference type="Proteomes" id="UP001203136"/>
    </source>
</evidence>
<proteinExistence type="predicted"/>
<evidence type="ECO:0000256" key="1">
    <source>
        <dbReference type="SAM" id="Phobius"/>
    </source>
</evidence>
<feature type="transmembrane region" description="Helical" evidence="1">
    <location>
        <begin position="15"/>
        <end position="36"/>
    </location>
</feature>
<keyword evidence="1" id="KW-0472">Membrane</keyword>
<protein>
    <recommendedName>
        <fullName evidence="4">FMN-binding protein</fullName>
    </recommendedName>
</protein>
<evidence type="ECO:0000313" key="2">
    <source>
        <dbReference type="EMBL" id="MCK0085487.1"/>
    </source>
</evidence>
<dbReference type="AlphaFoldDB" id="A0AAW5F0T0"/>
<dbReference type="EMBL" id="JAINVB010000001">
    <property type="protein sequence ID" value="MCK0085487.1"/>
    <property type="molecule type" value="Genomic_DNA"/>
</dbReference>
<dbReference type="GeneID" id="57971251"/>
<dbReference type="RefSeq" id="WP_024739233.1">
    <property type="nucleotide sequence ID" value="NZ_CABHNX010000168.1"/>
</dbReference>
<reference evidence="2" key="1">
    <citation type="journal article" date="2022" name="Cell Host Microbe">
        <title>Colonization of the live biotherapeutic product VE303 and modulation of the microbiota and metabolites in healthy volunteers.</title>
        <authorList>
            <person name="Dsouza M."/>
            <person name="Menon R."/>
            <person name="Crossette E."/>
            <person name="Bhattarai S.K."/>
            <person name="Schneider J."/>
            <person name="Kim Y.G."/>
            <person name="Reddy S."/>
            <person name="Caballero S."/>
            <person name="Felix C."/>
            <person name="Cornacchione L."/>
            <person name="Hendrickson J."/>
            <person name="Watson A.R."/>
            <person name="Minot S.S."/>
            <person name="Greenfield N."/>
            <person name="Schopf L."/>
            <person name="Szabady R."/>
            <person name="Patarroyo J."/>
            <person name="Smith W."/>
            <person name="Harrison P."/>
            <person name="Kuijper E.J."/>
            <person name="Kelly C.P."/>
            <person name="Olle B."/>
            <person name="Bobilev D."/>
            <person name="Silber J.L."/>
            <person name="Bucci V."/>
            <person name="Roberts B."/>
            <person name="Faith J."/>
            <person name="Norman J.M."/>
        </authorList>
    </citation>
    <scope>NUCLEOTIDE SEQUENCE</scope>
    <source>
        <strain evidence="2">VE303-04</strain>
    </source>
</reference>
<evidence type="ECO:0008006" key="4">
    <source>
        <dbReference type="Google" id="ProtNLM"/>
    </source>
</evidence>
<accession>A0AAW5F0T0</accession>
<keyword evidence="1" id="KW-1133">Transmembrane helix</keyword>
<dbReference type="Proteomes" id="UP001203136">
    <property type="component" value="Unassembled WGS sequence"/>
</dbReference>
<name>A0AAW5F0T0_CLOSY</name>
<keyword evidence="1" id="KW-0812">Transmembrane</keyword>
<comment type="caution">
    <text evidence="2">The sequence shown here is derived from an EMBL/GenBank/DDBJ whole genome shotgun (WGS) entry which is preliminary data.</text>
</comment>